<organism evidence="15 16">
    <name type="scientific">Salarias fasciatus</name>
    <name type="common">Jewelled blenny</name>
    <name type="synonym">Blennius fasciatus</name>
    <dbReference type="NCBI Taxonomy" id="181472"/>
    <lineage>
        <taxon>Eukaryota</taxon>
        <taxon>Metazoa</taxon>
        <taxon>Chordata</taxon>
        <taxon>Craniata</taxon>
        <taxon>Vertebrata</taxon>
        <taxon>Euteleostomi</taxon>
        <taxon>Actinopterygii</taxon>
        <taxon>Neopterygii</taxon>
        <taxon>Teleostei</taxon>
        <taxon>Neoteleostei</taxon>
        <taxon>Acanthomorphata</taxon>
        <taxon>Ovalentaria</taxon>
        <taxon>Blenniimorphae</taxon>
        <taxon>Blenniiformes</taxon>
        <taxon>Blennioidei</taxon>
        <taxon>Blenniidae</taxon>
        <taxon>Salariinae</taxon>
        <taxon>Salarias</taxon>
    </lineage>
</organism>
<feature type="region of interest" description="Disordered" evidence="13">
    <location>
        <begin position="1"/>
        <end position="31"/>
    </location>
</feature>
<evidence type="ECO:0000256" key="9">
    <source>
        <dbReference type="ARBA" id="ARBA00023242"/>
    </source>
</evidence>
<keyword evidence="6" id="KW-0970">Cilium biogenesis/degradation</keyword>
<dbReference type="GO" id="GO:0005634">
    <property type="term" value="C:nucleus"/>
    <property type="evidence" value="ECO:0007669"/>
    <property type="project" value="UniProtKB-SubCell"/>
</dbReference>
<evidence type="ECO:0000256" key="3">
    <source>
        <dbReference type="ARBA" id="ARBA00004245"/>
    </source>
</evidence>
<dbReference type="CDD" id="cd22973">
    <property type="entry name" value="DD_CATIP"/>
    <property type="match status" value="1"/>
</dbReference>
<sequence>MEEASLEDETVVGTGERTGGPDQGQEFTSSPEAATFMSSIEPAELQRCVFSDSLVAVSEGGRNLGNFDLVVEFARRAERPCVRVRAQSHGAIDDCPCGTTVTAYLTTDLEVLEEDCHEYVKLKGSSVDKRCHMVQRDGQMMINEVTRMGEEVTKKSISYPVSALRGLVTEGSSLLLMRLIALRKKMPENTMFVSLDQEFRIVHTTFSELGFKELEAQGGILKVFGVERIVHSVKESPLTWQSYFLDDGHLASREQVGSPVTMRLLHLPSKTEKAALVLEEDMEMQSKFLDRKEEIKADHAQYLQQHPEIRALISDFLQSLLLRKPDDVVQFAGEYFLPFASHRPPDPNTKAQSI</sequence>
<reference evidence="15" key="2">
    <citation type="submission" date="2025-08" db="UniProtKB">
        <authorList>
            <consortium name="Ensembl"/>
        </authorList>
    </citation>
    <scope>IDENTIFICATION</scope>
</reference>
<dbReference type="GO" id="GO:0044782">
    <property type="term" value="P:cilium organization"/>
    <property type="evidence" value="ECO:0007669"/>
    <property type="project" value="TreeGrafter"/>
</dbReference>
<evidence type="ECO:0000256" key="1">
    <source>
        <dbReference type="ARBA" id="ARBA00004123"/>
    </source>
</evidence>
<keyword evidence="8" id="KW-0206">Cytoskeleton</keyword>
<dbReference type="Gene3D" id="1.20.890.10">
    <property type="entry name" value="cAMP-dependent protein kinase regulatory subunit, dimerization-anchoring domain"/>
    <property type="match status" value="1"/>
</dbReference>
<dbReference type="CTD" id="375307"/>
<evidence type="ECO:0000256" key="4">
    <source>
        <dbReference type="ARBA" id="ARBA00022475"/>
    </source>
</evidence>
<dbReference type="GO" id="GO:0005856">
    <property type="term" value="C:cytoskeleton"/>
    <property type="evidence" value="ECO:0007669"/>
    <property type="project" value="UniProtKB-SubCell"/>
</dbReference>
<evidence type="ECO:0000256" key="6">
    <source>
        <dbReference type="ARBA" id="ARBA00022794"/>
    </source>
</evidence>
<dbReference type="PANTHER" id="PTHR15505">
    <property type="entry name" value="RIIA DOMAIN-CONTAINING PROTEIN 1"/>
    <property type="match status" value="1"/>
</dbReference>
<feature type="domain" description="Ciliogenesis-associated TTC17-interacting protein N-terminal" evidence="14">
    <location>
        <begin position="32"/>
        <end position="259"/>
    </location>
</feature>
<evidence type="ECO:0000313" key="16">
    <source>
        <dbReference type="Proteomes" id="UP000472267"/>
    </source>
</evidence>
<dbReference type="OrthoDB" id="6334211at2759"/>
<accession>A0A672FH83</accession>
<evidence type="ECO:0000256" key="12">
    <source>
        <dbReference type="ARBA" id="ARBA00039249"/>
    </source>
</evidence>
<protein>
    <recommendedName>
        <fullName evidence="12">Ciliogenesis-associated TTC17-interacting protein</fullName>
    </recommendedName>
</protein>
<evidence type="ECO:0000256" key="5">
    <source>
        <dbReference type="ARBA" id="ARBA00022490"/>
    </source>
</evidence>
<dbReference type="AlphaFoldDB" id="A0A672FH83"/>
<reference evidence="15" key="3">
    <citation type="submission" date="2025-09" db="UniProtKB">
        <authorList>
            <consortium name="Ensembl"/>
        </authorList>
    </citation>
    <scope>IDENTIFICATION</scope>
</reference>
<evidence type="ECO:0000256" key="11">
    <source>
        <dbReference type="ARBA" id="ARBA00037938"/>
    </source>
</evidence>
<evidence type="ECO:0000259" key="14">
    <source>
        <dbReference type="Pfam" id="PF21772"/>
    </source>
</evidence>
<dbReference type="RefSeq" id="XP_029970643.1">
    <property type="nucleotide sequence ID" value="XM_030114783.1"/>
</dbReference>
<dbReference type="OMA" id="SPGCCMI"/>
<comment type="similarity">
    <text evidence="11">Belongs to the CATIP family.</text>
</comment>
<keyword evidence="7" id="KW-0472">Membrane</keyword>
<evidence type="ECO:0000256" key="2">
    <source>
        <dbReference type="ARBA" id="ARBA00004236"/>
    </source>
</evidence>
<dbReference type="InterPro" id="IPR047501">
    <property type="entry name" value="DD_CATIP"/>
</dbReference>
<comment type="function">
    <text evidence="10">Plays a role in primary ciliogenesis by modulating actin polymerization.</text>
</comment>
<evidence type="ECO:0000313" key="15">
    <source>
        <dbReference type="Ensembl" id="ENSSFAP00005005157.1"/>
    </source>
</evidence>
<dbReference type="Proteomes" id="UP000472267">
    <property type="component" value="Chromosome 18"/>
</dbReference>
<dbReference type="Pfam" id="PF21772">
    <property type="entry name" value="CATIP_N"/>
    <property type="match status" value="1"/>
</dbReference>
<evidence type="ECO:0000256" key="10">
    <source>
        <dbReference type="ARBA" id="ARBA00037538"/>
    </source>
</evidence>
<dbReference type="SUPFAM" id="SSF47391">
    <property type="entry name" value="Dimerization-anchoring domain of cAMP-dependent PK regulatory subunit"/>
    <property type="match status" value="1"/>
</dbReference>
<keyword evidence="9" id="KW-0539">Nucleus</keyword>
<evidence type="ECO:0000256" key="7">
    <source>
        <dbReference type="ARBA" id="ARBA00023136"/>
    </source>
</evidence>
<gene>
    <name evidence="15" type="primary">catip</name>
</gene>
<feature type="compositionally biased region" description="Acidic residues" evidence="13">
    <location>
        <begin position="1"/>
        <end position="10"/>
    </location>
</feature>
<keyword evidence="5" id="KW-0963">Cytoplasm</keyword>
<dbReference type="InParanoid" id="A0A672FH83"/>
<dbReference type="Ensembl" id="ENSSFAT00005005457.1">
    <property type="protein sequence ID" value="ENSSFAP00005005157.1"/>
    <property type="gene ID" value="ENSSFAG00005003288.1"/>
</dbReference>
<comment type="subcellular location">
    <subcellularLocation>
        <location evidence="2">Cell membrane</location>
    </subcellularLocation>
    <subcellularLocation>
        <location evidence="3">Cytoplasm</location>
        <location evidence="3">Cytoskeleton</location>
    </subcellularLocation>
    <subcellularLocation>
        <location evidence="1">Nucleus</location>
    </subcellularLocation>
</comment>
<evidence type="ECO:0000256" key="8">
    <source>
        <dbReference type="ARBA" id="ARBA00023212"/>
    </source>
</evidence>
<dbReference type="GeneID" id="115405265"/>
<evidence type="ECO:0000256" key="13">
    <source>
        <dbReference type="SAM" id="MobiDB-lite"/>
    </source>
</evidence>
<dbReference type="PANTHER" id="PTHR15505:SF3">
    <property type="entry name" value="CILIOGENESIS-ASSOCIATED TTC17-INTERACTING PROTEIN"/>
    <property type="match status" value="1"/>
</dbReference>
<reference evidence="15" key="1">
    <citation type="submission" date="2019-06" db="EMBL/GenBank/DDBJ databases">
        <authorList>
            <consortium name="Wellcome Sanger Institute Data Sharing"/>
        </authorList>
    </citation>
    <scope>NUCLEOTIDE SEQUENCE [LARGE SCALE GENOMIC DNA]</scope>
</reference>
<name>A0A672FH83_SALFA</name>
<dbReference type="InterPro" id="IPR048777">
    <property type="entry name" value="CATIP_N"/>
</dbReference>
<dbReference type="GO" id="GO:0030041">
    <property type="term" value="P:actin filament polymerization"/>
    <property type="evidence" value="ECO:0007669"/>
    <property type="project" value="TreeGrafter"/>
</dbReference>
<dbReference type="FunCoup" id="A0A672FH83">
    <property type="interactions" value="923"/>
</dbReference>
<keyword evidence="16" id="KW-1185">Reference proteome</keyword>
<keyword evidence="4" id="KW-1003">Cell membrane</keyword>
<proteinExistence type="inferred from homology"/>
<dbReference type="GO" id="GO:0005886">
    <property type="term" value="C:plasma membrane"/>
    <property type="evidence" value="ECO:0007669"/>
    <property type="project" value="UniProtKB-SubCell"/>
</dbReference>